<evidence type="ECO:0000256" key="12">
    <source>
        <dbReference type="ARBA" id="ARBA00023157"/>
    </source>
</evidence>
<feature type="binding site" evidence="17">
    <location>
        <position position="277"/>
    </location>
    <ligand>
        <name>Ca(2+)</name>
        <dbReference type="ChEBI" id="CHEBI:29108"/>
        <label>2</label>
    </ligand>
</feature>
<dbReference type="GO" id="GO:0006979">
    <property type="term" value="P:response to oxidative stress"/>
    <property type="evidence" value="ECO:0007669"/>
    <property type="project" value="UniProtKB-UniRule"/>
</dbReference>
<keyword evidence="8 17" id="KW-0479">Metal-binding</keyword>
<evidence type="ECO:0000256" key="18">
    <source>
        <dbReference type="PIRSR" id="PIRSR600823-4"/>
    </source>
</evidence>
<keyword evidence="24" id="KW-1185">Reference proteome</keyword>
<dbReference type="FunFam" id="1.10.520.10:FF:000028">
    <property type="entry name" value="Peroxidase"/>
    <property type="match status" value="1"/>
</dbReference>
<dbReference type="PANTHER" id="PTHR31235">
    <property type="entry name" value="PEROXIDASE 25-RELATED"/>
    <property type="match status" value="1"/>
</dbReference>
<feature type="disulfide bond" evidence="19">
    <location>
        <begin position="158"/>
        <end position="350"/>
    </location>
</feature>
<feature type="binding site" evidence="17">
    <location>
        <position position="104"/>
    </location>
    <ligand>
        <name>Ca(2+)</name>
        <dbReference type="ChEBI" id="CHEBI:29108"/>
        <label>1</label>
    </ligand>
</feature>
<evidence type="ECO:0000313" key="23">
    <source>
        <dbReference type="EMBL" id="TVU37632.1"/>
    </source>
</evidence>
<dbReference type="Gene3D" id="1.10.520.10">
    <property type="match status" value="1"/>
</dbReference>
<dbReference type="EMBL" id="RWGY01000007">
    <property type="protein sequence ID" value="TVU37632.1"/>
    <property type="molecule type" value="Genomic_DNA"/>
</dbReference>
<dbReference type="EC" id="1.11.1.7" evidence="4 20"/>
<dbReference type="CDD" id="cd00693">
    <property type="entry name" value="secretory_peroxidase"/>
    <property type="match status" value="1"/>
</dbReference>
<dbReference type="Pfam" id="PF00141">
    <property type="entry name" value="peroxidase"/>
    <property type="match status" value="1"/>
</dbReference>
<keyword evidence="9 17" id="KW-0106">Calcium</keyword>
<dbReference type="PROSITE" id="PS51257">
    <property type="entry name" value="PROKAR_LIPOPROTEIN"/>
    <property type="match status" value="1"/>
</dbReference>
<dbReference type="PROSITE" id="PS00435">
    <property type="entry name" value="PEROXIDASE_1"/>
    <property type="match status" value="1"/>
</dbReference>
<dbReference type="PRINTS" id="PR00458">
    <property type="entry name" value="PEROXIDASE"/>
</dbReference>
<keyword evidence="13" id="KW-0325">Glycoprotein</keyword>
<feature type="active site" description="Proton acceptor" evidence="15">
    <location>
        <position position="103"/>
    </location>
</feature>
<gene>
    <name evidence="23" type="ORF">EJB05_10957</name>
</gene>
<feature type="binding site" evidence="17">
    <location>
        <position position="109"/>
    </location>
    <ligand>
        <name>Ca(2+)</name>
        <dbReference type="ChEBI" id="CHEBI:29108"/>
        <label>1</label>
    </ligand>
</feature>
<evidence type="ECO:0000256" key="3">
    <source>
        <dbReference type="ARBA" id="ARBA00006873"/>
    </source>
</evidence>
<feature type="disulfide bond" evidence="19">
    <location>
        <begin position="75"/>
        <end position="152"/>
    </location>
</feature>
<evidence type="ECO:0000256" key="11">
    <source>
        <dbReference type="ARBA" id="ARBA00023004"/>
    </source>
</evidence>
<dbReference type="PROSITE" id="PS50873">
    <property type="entry name" value="PEROXIDASE_4"/>
    <property type="match status" value="1"/>
</dbReference>
<comment type="subcellular location">
    <subcellularLocation>
        <location evidence="2 20">Secreted</location>
    </subcellularLocation>
</comment>
<evidence type="ECO:0000256" key="6">
    <source>
        <dbReference type="ARBA" id="ARBA00022559"/>
    </source>
</evidence>
<keyword evidence="12 19" id="KW-1015">Disulfide bond</keyword>
<dbReference type="FunFam" id="1.10.420.10:FF:000006">
    <property type="entry name" value="Peroxidase"/>
    <property type="match status" value="1"/>
</dbReference>
<dbReference type="InterPro" id="IPR002016">
    <property type="entry name" value="Haem_peroxidase"/>
</dbReference>
<feature type="signal peptide" evidence="20">
    <location>
        <begin position="1"/>
        <end position="22"/>
    </location>
</feature>
<keyword evidence="7 20" id="KW-0349">Heme</keyword>
<dbReference type="OrthoDB" id="672921at2759"/>
<evidence type="ECO:0000256" key="19">
    <source>
        <dbReference type="PIRSR" id="PIRSR600823-5"/>
    </source>
</evidence>
<dbReference type="GO" id="GO:0042744">
    <property type="term" value="P:hydrogen peroxide catabolic process"/>
    <property type="evidence" value="ECO:0007669"/>
    <property type="project" value="UniProtKB-KW"/>
</dbReference>
<proteinExistence type="inferred from homology"/>
<dbReference type="AlphaFoldDB" id="A0A5J9VMJ7"/>
<keyword evidence="20" id="KW-0732">Signal</keyword>
<organism evidence="23 24">
    <name type="scientific">Eragrostis curvula</name>
    <name type="common">weeping love grass</name>
    <dbReference type="NCBI Taxonomy" id="38414"/>
    <lineage>
        <taxon>Eukaryota</taxon>
        <taxon>Viridiplantae</taxon>
        <taxon>Streptophyta</taxon>
        <taxon>Embryophyta</taxon>
        <taxon>Tracheophyta</taxon>
        <taxon>Spermatophyta</taxon>
        <taxon>Magnoliopsida</taxon>
        <taxon>Liliopsida</taxon>
        <taxon>Poales</taxon>
        <taxon>Poaceae</taxon>
        <taxon>PACMAD clade</taxon>
        <taxon>Chloridoideae</taxon>
        <taxon>Eragrostideae</taxon>
        <taxon>Eragrostidinae</taxon>
        <taxon>Eragrostis</taxon>
    </lineage>
</organism>
<feature type="non-terminal residue" evidence="23">
    <location>
        <position position="1"/>
    </location>
</feature>
<evidence type="ECO:0000256" key="2">
    <source>
        <dbReference type="ARBA" id="ARBA00004613"/>
    </source>
</evidence>
<evidence type="ECO:0000256" key="17">
    <source>
        <dbReference type="PIRSR" id="PIRSR600823-3"/>
    </source>
</evidence>
<keyword evidence="11 17" id="KW-0408">Iron</keyword>
<dbReference type="GO" id="GO:0005576">
    <property type="term" value="C:extracellular region"/>
    <property type="evidence" value="ECO:0007669"/>
    <property type="project" value="UniProtKB-SubCell"/>
</dbReference>
<feature type="site" description="Transition state stabilizer" evidence="18">
    <location>
        <position position="99"/>
    </location>
</feature>
<evidence type="ECO:0000256" key="7">
    <source>
        <dbReference type="ARBA" id="ARBA00022617"/>
    </source>
</evidence>
<comment type="similarity">
    <text evidence="20">Belongs to the peroxidase family. Classical plant (class III) peroxidase subfamily.</text>
</comment>
<evidence type="ECO:0000256" key="16">
    <source>
        <dbReference type="PIRSR" id="PIRSR600823-2"/>
    </source>
</evidence>
<evidence type="ECO:0000256" key="15">
    <source>
        <dbReference type="PIRSR" id="PIRSR600823-1"/>
    </source>
</evidence>
<dbReference type="GO" id="GO:0020037">
    <property type="term" value="F:heme binding"/>
    <property type="evidence" value="ECO:0007669"/>
    <property type="project" value="UniProtKB-UniRule"/>
</dbReference>
<feature type="binding site" description="axial binding residue" evidence="17">
    <location>
        <position position="232"/>
    </location>
    <ligand>
        <name>heme b</name>
        <dbReference type="ChEBI" id="CHEBI:60344"/>
    </ligand>
    <ligandPart>
        <name>Fe</name>
        <dbReference type="ChEBI" id="CHEBI:18248"/>
    </ligandPart>
</feature>
<comment type="cofactor">
    <cofactor evidence="17 20">
        <name>Ca(2+)</name>
        <dbReference type="ChEBI" id="CHEBI:29108"/>
    </cofactor>
    <text evidence="17 20">Binds 2 calcium ions per subunit.</text>
</comment>
<evidence type="ECO:0000259" key="22">
    <source>
        <dbReference type="PROSITE" id="PS50873"/>
    </source>
</evidence>
<feature type="binding site" evidence="17">
    <location>
        <position position="282"/>
    </location>
    <ligand>
        <name>Ca(2+)</name>
        <dbReference type="ChEBI" id="CHEBI:29108"/>
        <label>2</label>
    </ligand>
</feature>
<feature type="binding site" evidence="17">
    <location>
        <position position="111"/>
    </location>
    <ligand>
        <name>Ca(2+)</name>
        <dbReference type="ChEBI" id="CHEBI:29108"/>
        <label>1</label>
    </ligand>
</feature>
<dbReference type="GO" id="GO:0046872">
    <property type="term" value="F:metal ion binding"/>
    <property type="evidence" value="ECO:0007669"/>
    <property type="project" value="UniProtKB-UniRule"/>
</dbReference>
<evidence type="ECO:0000256" key="20">
    <source>
        <dbReference type="RuleBase" id="RU362060"/>
    </source>
</evidence>
<dbReference type="PRINTS" id="PR00461">
    <property type="entry name" value="PLPEROXIDASE"/>
</dbReference>
<evidence type="ECO:0000256" key="9">
    <source>
        <dbReference type="ARBA" id="ARBA00022837"/>
    </source>
</evidence>
<dbReference type="GO" id="GO:0140825">
    <property type="term" value="F:lactoperoxidase activity"/>
    <property type="evidence" value="ECO:0007669"/>
    <property type="project" value="UniProtKB-EC"/>
</dbReference>
<evidence type="ECO:0000256" key="8">
    <source>
        <dbReference type="ARBA" id="ARBA00022723"/>
    </source>
</evidence>
<sequence length="354" mass="37556">MAKLAALSVLAMLACVAHTTTGQGYGGYYPSPPVSTPPSPSPSSSPSPPSPSPSPPAPSPPAAPGLKVGYYAKTCYRAEDIVRDAVRGADAGIKAGLIRLFFHDCFIRGCDASVLLDQTNPNNPTEKDGIPNLSLRGFEVIDAAKARLEKECPGVVSCADVVAFAGRDATFFLSNNKVYFDMPAGRYDGRVSLAGETLPNLPPPFAGVQRLKDMFAAKGLDADDMVTLSGAHTVGRSHCSSFSDRIPANKSDIDPALADSLVRQCRTNDTVAQDVNTPDKLDNMYYKNVLSHDVLFASDAALLAAPDTSALVQANAKSQKLWEDKFKAAMVKMGAVEVKTAADGEIRKLCRFVN</sequence>
<evidence type="ECO:0000256" key="10">
    <source>
        <dbReference type="ARBA" id="ARBA00023002"/>
    </source>
</evidence>
<keyword evidence="6 20" id="KW-0575">Peroxidase</keyword>
<keyword evidence="10 20" id="KW-0560">Oxidoreductase</keyword>
<evidence type="ECO:0000256" key="4">
    <source>
        <dbReference type="ARBA" id="ARBA00012313"/>
    </source>
</evidence>
<dbReference type="Gene3D" id="1.10.420.10">
    <property type="entry name" value="Peroxidase, domain 2"/>
    <property type="match status" value="1"/>
</dbReference>
<comment type="cofactor">
    <cofactor evidence="17 20">
        <name>heme b</name>
        <dbReference type="ChEBI" id="CHEBI:60344"/>
    </cofactor>
    <text evidence="17 20">Binds 1 heme b (iron(II)-protoporphyrin IX) group per subunit.</text>
</comment>
<comment type="similarity">
    <text evidence="3">Belongs to the peroxidase family. Ascorbate peroxidase subfamily.</text>
</comment>
<dbReference type="InterPro" id="IPR010255">
    <property type="entry name" value="Haem_peroxidase_sf"/>
</dbReference>
<dbReference type="InterPro" id="IPR000823">
    <property type="entry name" value="Peroxidase_pln"/>
</dbReference>
<comment type="function">
    <text evidence="20">Removal of H(2)O(2), oxidation of toxic reductants, biosynthesis and degradation of lignin, suberization, auxin catabolism, response to environmental stresses such as wounding, pathogen attack and oxidative stress.</text>
</comment>
<feature type="binding site" evidence="17">
    <location>
        <position position="274"/>
    </location>
    <ligand>
        <name>Ca(2+)</name>
        <dbReference type="ChEBI" id="CHEBI:29108"/>
        <label>2</label>
    </ligand>
</feature>
<evidence type="ECO:0000256" key="1">
    <source>
        <dbReference type="ARBA" id="ARBA00000189"/>
    </source>
</evidence>
<feature type="disulfide bond" evidence="19">
    <location>
        <begin position="239"/>
        <end position="265"/>
    </location>
</feature>
<feature type="region of interest" description="Disordered" evidence="21">
    <location>
        <begin position="30"/>
        <end position="61"/>
    </location>
</feature>
<evidence type="ECO:0000256" key="21">
    <source>
        <dbReference type="SAM" id="MobiDB-lite"/>
    </source>
</evidence>
<evidence type="ECO:0000256" key="14">
    <source>
        <dbReference type="ARBA" id="ARBA00023324"/>
    </source>
</evidence>
<feature type="binding site" evidence="17">
    <location>
        <position position="126"/>
    </location>
    <ligand>
        <name>Ca(2+)</name>
        <dbReference type="ChEBI" id="CHEBI:29108"/>
        <label>1</label>
    </ligand>
</feature>
<evidence type="ECO:0000256" key="5">
    <source>
        <dbReference type="ARBA" id="ARBA00022525"/>
    </source>
</evidence>
<keyword evidence="5 20" id="KW-0964">Secreted</keyword>
<feature type="binding site" evidence="17">
    <location>
        <position position="113"/>
    </location>
    <ligand>
        <name>Ca(2+)</name>
        <dbReference type="ChEBI" id="CHEBI:29108"/>
        <label>1</label>
    </ligand>
</feature>
<protein>
    <recommendedName>
        <fullName evidence="4 20">Peroxidase</fullName>
        <ecNumber evidence="4 20">1.11.1.7</ecNumber>
    </recommendedName>
</protein>
<feature type="binding site" evidence="16">
    <location>
        <position position="202"/>
    </location>
    <ligand>
        <name>substrate</name>
    </ligand>
</feature>
<dbReference type="InterPro" id="IPR019793">
    <property type="entry name" value="Peroxidases_heam-ligand_BS"/>
</dbReference>
<feature type="chain" id="PRO_5023972831" description="Peroxidase" evidence="20">
    <location>
        <begin position="23"/>
        <end position="354"/>
    </location>
</feature>
<feature type="binding site" evidence="17">
    <location>
        <position position="233"/>
    </location>
    <ligand>
        <name>Ca(2+)</name>
        <dbReference type="ChEBI" id="CHEBI:29108"/>
        <label>2</label>
    </ligand>
</feature>
<dbReference type="SUPFAM" id="SSF48113">
    <property type="entry name" value="Heme-dependent peroxidases"/>
    <property type="match status" value="1"/>
</dbReference>
<feature type="disulfide bond" evidence="19">
    <location>
        <begin position="105"/>
        <end position="110"/>
    </location>
</feature>
<dbReference type="InterPro" id="IPR033905">
    <property type="entry name" value="Secretory_peroxidase"/>
</dbReference>
<dbReference type="Proteomes" id="UP000324897">
    <property type="component" value="Chromosome 4"/>
</dbReference>
<name>A0A5J9VMJ7_9POAL</name>
<comment type="caution">
    <text evidence="23">The sequence shown here is derived from an EMBL/GenBank/DDBJ whole genome shotgun (WGS) entry which is preliminary data.</text>
</comment>
<evidence type="ECO:0000313" key="24">
    <source>
        <dbReference type="Proteomes" id="UP000324897"/>
    </source>
</evidence>
<keyword evidence="14 20" id="KW-0376">Hydrogen peroxide</keyword>
<reference evidence="23 24" key="1">
    <citation type="journal article" date="2019" name="Sci. Rep.">
        <title>A high-quality genome of Eragrostis curvula grass provides insights into Poaceae evolution and supports new strategies to enhance forage quality.</title>
        <authorList>
            <person name="Carballo J."/>
            <person name="Santos B.A.C.M."/>
            <person name="Zappacosta D."/>
            <person name="Garbus I."/>
            <person name="Selva J.P."/>
            <person name="Gallo C.A."/>
            <person name="Diaz A."/>
            <person name="Albertini E."/>
            <person name="Caccamo M."/>
            <person name="Echenique V."/>
        </authorList>
    </citation>
    <scope>NUCLEOTIDE SEQUENCE [LARGE SCALE GENOMIC DNA]</scope>
    <source>
        <strain evidence="24">cv. Victoria</strain>
        <tissue evidence="23">Leaf</tissue>
    </source>
</reference>
<feature type="domain" description="Plant heme peroxidase family profile" evidence="22">
    <location>
        <begin position="65"/>
        <end position="354"/>
    </location>
</feature>
<dbReference type="Gramene" id="TVU37632">
    <property type="protein sequence ID" value="TVU37632"/>
    <property type="gene ID" value="EJB05_10957"/>
</dbReference>
<comment type="catalytic activity">
    <reaction evidence="1 20">
        <text>2 a phenolic donor + H2O2 = 2 a phenolic radical donor + 2 H2O</text>
        <dbReference type="Rhea" id="RHEA:56136"/>
        <dbReference type="ChEBI" id="CHEBI:15377"/>
        <dbReference type="ChEBI" id="CHEBI:16240"/>
        <dbReference type="ChEBI" id="CHEBI:139520"/>
        <dbReference type="ChEBI" id="CHEBI:139521"/>
        <dbReference type="EC" id="1.11.1.7"/>
    </reaction>
</comment>
<evidence type="ECO:0000256" key="13">
    <source>
        <dbReference type="ARBA" id="ARBA00023180"/>
    </source>
</evidence>
<accession>A0A5J9VMJ7</accession>